<dbReference type="AlphaFoldDB" id="A0AAW9D5P8"/>
<evidence type="ECO:0000256" key="1">
    <source>
        <dbReference type="SAM" id="MobiDB-lite"/>
    </source>
</evidence>
<feature type="region of interest" description="Disordered" evidence="1">
    <location>
        <begin position="34"/>
        <end position="54"/>
    </location>
</feature>
<feature type="compositionally biased region" description="Polar residues" evidence="1">
    <location>
        <begin position="44"/>
        <end position="54"/>
    </location>
</feature>
<gene>
    <name evidence="2" type="ORF">C7S16_0045</name>
</gene>
<accession>A0AAW9D5P8</accession>
<evidence type="ECO:0000313" key="3">
    <source>
        <dbReference type="Proteomes" id="UP001272137"/>
    </source>
</evidence>
<protein>
    <submittedName>
        <fullName evidence="2">Uncharacterized protein</fullName>
    </submittedName>
</protein>
<sequence>MKSILLREKRRCIGVTRTGRAKRRACRCGATTKPRRRTGCRLTGSGTRQMGASF</sequence>
<evidence type="ECO:0000313" key="2">
    <source>
        <dbReference type="EMBL" id="MDW9257243.1"/>
    </source>
</evidence>
<name>A0AAW9D5P8_BURTH</name>
<comment type="caution">
    <text evidence="2">The sequence shown here is derived from an EMBL/GenBank/DDBJ whole genome shotgun (WGS) entry which is preliminary data.</text>
</comment>
<dbReference type="Proteomes" id="UP001272137">
    <property type="component" value="Unassembled WGS sequence"/>
</dbReference>
<dbReference type="EMBL" id="QXCT01000002">
    <property type="protein sequence ID" value="MDW9257243.1"/>
    <property type="molecule type" value="Genomic_DNA"/>
</dbReference>
<reference evidence="2" key="1">
    <citation type="submission" date="2018-08" db="EMBL/GenBank/DDBJ databases">
        <title>Identification of Burkholderia cepacia strains that express a Burkholderia pseudomallei-like capsular polysaccharide.</title>
        <authorList>
            <person name="Burtnick M.N."/>
            <person name="Vongsouvath M."/>
            <person name="Newton P."/>
            <person name="Wuthiekanun V."/>
            <person name="Limmathurotsakul D."/>
            <person name="Brett P.J."/>
            <person name="Chantratita N."/>
            <person name="Dance D.A."/>
        </authorList>
    </citation>
    <scope>NUCLEOTIDE SEQUENCE</scope>
    <source>
        <strain evidence="2">SBXCC001</strain>
    </source>
</reference>
<organism evidence="2 3">
    <name type="scientific">Burkholderia thailandensis</name>
    <dbReference type="NCBI Taxonomy" id="57975"/>
    <lineage>
        <taxon>Bacteria</taxon>
        <taxon>Pseudomonadati</taxon>
        <taxon>Pseudomonadota</taxon>
        <taxon>Betaproteobacteria</taxon>
        <taxon>Burkholderiales</taxon>
        <taxon>Burkholderiaceae</taxon>
        <taxon>Burkholderia</taxon>
        <taxon>pseudomallei group</taxon>
    </lineage>
</organism>
<proteinExistence type="predicted"/>